<dbReference type="SMART" id="SM00418">
    <property type="entry name" value="HTH_ARSR"/>
    <property type="match status" value="1"/>
</dbReference>
<dbReference type="InterPro" id="IPR036390">
    <property type="entry name" value="WH_DNA-bd_sf"/>
</dbReference>
<dbReference type="NCBIfam" id="NF033788">
    <property type="entry name" value="HTH_metalloreg"/>
    <property type="match status" value="1"/>
</dbReference>
<evidence type="ECO:0000256" key="1">
    <source>
        <dbReference type="ARBA" id="ARBA00023015"/>
    </source>
</evidence>
<dbReference type="InterPro" id="IPR001845">
    <property type="entry name" value="HTH_ArsR_DNA-bd_dom"/>
</dbReference>
<dbReference type="Pfam" id="PF01022">
    <property type="entry name" value="HTH_5"/>
    <property type="match status" value="1"/>
</dbReference>
<keyword evidence="6" id="KW-1185">Reference proteome</keyword>
<sequence>MTDPDLMRMLQAVGDPIRMELVFLVGSRGPMNVTDIASHFKLSRPAVSHHLKVLKDAGVLAGEKRSKEVYYRLNRRRAVNALRSLADAIESCCPTDENDARR</sequence>
<feature type="domain" description="HTH arsR-type" evidence="4">
    <location>
        <begin position="1"/>
        <end position="93"/>
    </location>
</feature>
<accession>A0ABZ1C1W3</accession>
<dbReference type="PANTHER" id="PTHR33154">
    <property type="entry name" value="TRANSCRIPTIONAL REGULATOR, ARSR FAMILY"/>
    <property type="match status" value="1"/>
</dbReference>
<evidence type="ECO:0000256" key="3">
    <source>
        <dbReference type="ARBA" id="ARBA00023163"/>
    </source>
</evidence>
<dbReference type="SUPFAM" id="SSF46785">
    <property type="entry name" value="Winged helix' DNA-binding domain"/>
    <property type="match status" value="1"/>
</dbReference>
<dbReference type="PANTHER" id="PTHR33154:SF33">
    <property type="entry name" value="TRANSCRIPTIONAL REPRESSOR SDPR"/>
    <property type="match status" value="1"/>
</dbReference>
<evidence type="ECO:0000313" key="5">
    <source>
        <dbReference type="EMBL" id="WRP18756.1"/>
    </source>
</evidence>
<dbReference type="Gene3D" id="1.10.10.10">
    <property type="entry name" value="Winged helix-like DNA-binding domain superfamily/Winged helix DNA-binding domain"/>
    <property type="match status" value="1"/>
</dbReference>
<gene>
    <name evidence="5" type="ORF">U7230_07125</name>
</gene>
<dbReference type="InterPro" id="IPR036388">
    <property type="entry name" value="WH-like_DNA-bd_sf"/>
</dbReference>
<organism evidence="5 6">
    <name type="scientific">Carboxydichorda subterranea</name>
    <dbReference type="NCBI Taxonomy" id="3109565"/>
    <lineage>
        <taxon>Bacteria</taxon>
        <taxon>Bacillati</taxon>
        <taxon>Bacillota</taxon>
        <taxon>Limnochordia</taxon>
        <taxon>Limnochordales</taxon>
        <taxon>Geochordaceae</taxon>
        <taxon>Carboxydichorda</taxon>
    </lineage>
</organism>
<protein>
    <submittedName>
        <fullName evidence="5">Metalloregulator ArsR/SmtB family transcription factor</fullName>
    </submittedName>
</protein>
<keyword evidence="2" id="KW-0238">DNA-binding</keyword>
<reference evidence="5 6" key="1">
    <citation type="journal article" date="2024" name="Front. Microbiol.">
        <title>Novel thermophilic genera Geochorda gen. nov. and Carboxydochorda gen. nov. from the deep terrestrial subsurface reveal the ecophysiological diversity in the class Limnochordia.</title>
        <authorList>
            <person name="Karnachuk O.V."/>
            <person name="Lukina A.P."/>
            <person name="Avakyan M.R."/>
            <person name="Kadnikov V.V."/>
            <person name="Begmatov S."/>
            <person name="Beletsky A.V."/>
            <person name="Vlasova K.G."/>
            <person name="Novikov A.A."/>
            <person name="Shcherbakova V.A."/>
            <person name="Mardanov A.V."/>
            <person name="Ravin N.V."/>
        </authorList>
    </citation>
    <scope>NUCLEOTIDE SEQUENCE [LARGE SCALE GENOMIC DNA]</scope>
    <source>
        <strain evidence="5 6">L945</strain>
    </source>
</reference>
<evidence type="ECO:0000259" key="4">
    <source>
        <dbReference type="PROSITE" id="PS50987"/>
    </source>
</evidence>
<keyword evidence="3" id="KW-0804">Transcription</keyword>
<dbReference type="InterPro" id="IPR051081">
    <property type="entry name" value="HTH_MetalResp_TranReg"/>
</dbReference>
<name>A0ABZ1C1W3_9FIRM</name>
<evidence type="ECO:0000256" key="2">
    <source>
        <dbReference type="ARBA" id="ARBA00023125"/>
    </source>
</evidence>
<dbReference type="EMBL" id="CP141615">
    <property type="protein sequence ID" value="WRP18756.1"/>
    <property type="molecule type" value="Genomic_DNA"/>
</dbReference>
<keyword evidence="1" id="KW-0805">Transcription regulation</keyword>
<proteinExistence type="predicted"/>
<dbReference type="CDD" id="cd00090">
    <property type="entry name" value="HTH_ARSR"/>
    <property type="match status" value="1"/>
</dbReference>
<dbReference type="InterPro" id="IPR011991">
    <property type="entry name" value="ArsR-like_HTH"/>
</dbReference>
<dbReference type="PROSITE" id="PS50987">
    <property type="entry name" value="HTH_ARSR_2"/>
    <property type="match status" value="1"/>
</dbReference>
<dbReference type="Proteomes" id="UP001332192">
    <property type="component" value="Chromosome"/>
</dbReference>
<dbReference type="RefSeq" id="WP_324718028.1">
    <property type="nucleotide sequence ID" value="NZ_CP141615.1"/>
</dbReference>
<dbReference type="PRINTS" id="PR00778">
    <property type="entry name" value="HTHARSR"/>
</dbReference>
<evidence type="ECO:0000313" key="6">
    <source>
        <dbReference type="Proteomes" id="UP001332192"/>
    </source>
</evidence>